<dbReference type="AlphaFoldDB" id="K9H044"/>
<accession>K9H044</accession>
<proteinExistence type="predicted"/>
<dbReference type="Proteomes" id="UP000009881">
    <property type="component" value="Unassembled WGS sequence"/>
</dbReference>
<keyword evidence="2" id="KW-1185">Reference proteome</keyword>
<dbReference type="EMBL" id="ANHY01000006">
    <property type="protein sequence ID" value="EKV31575.1"/>
    <property type="molecule type" value="Genomic_DNA"/>
</dbReference>
<reference evidence="1 2" key="1">
    <citation type="journal article" date="2013" name="Genome Announc.">
        <title>Draft Genome Sequence of an Alphaproteobacterium, Caenispirillum salinarum AK4(T), Isolated from a Solar Saltern.</title>
        <authorList>
            <person name="Khatri I."/>
            <person name="Singh A."/>
            <person name="Korpole S."/>
            <person name="Pinnaka A.K."/>
            <person name="Subramanian S."/>
        </authorList>
    </citation>
    <scope>NUCLEOTIDE SEQUENCE [LARGE SCALE GENOMIC DNA]</scope>
    <source>
        <strain evidence="1 2">AK4</strain>
    </source>
</reference>
<sequence>MFHGLMGLGGWQSGSAEAHTALEGELFETDDDGYRLRSLH</sequence>
<evidence type="ECO:0000313" key="2">
    <source>
        <dbReference type="Proteomes" id="UP000009881"/>
    </source>
</evidence>
<comment type="caution">
    <text evidence="1">The sequence shown here is derived from an EMBL/GenBank/DDBJ whole genome shotgun (WGS) entry which is preliminary data.</text>
</comment>
<evidence type="ECO:0000313" key="1">
    <source>
        <dbReference type="EMBL" id="EKV31575.1"/>
    </source>
</evidence>
<gene>
    <name evidence="1" type="ORF">C882_3948</name>
</gene>
<organism evidence="1 2">
    <name type="scientific">Caenispirillum salinarum AK4</name>
    <dbReference type="NCBI Taxonomy" id="1238182"/>
    <lineage>
        <taxon>Bacteria</taxon>
        <taxon>Pseudomonadati</taxon>
        <taxon>Pseudomonadota</taxon>
        <taxon>Alphaproteobacteria</taxon>
        <taxon>Rhodospirillales</taxon>
        <taxon>Novispirillaceae</taxon>
        <taxon>Caenispirillum</taxon>
    </lineage>
</organism>
<protein>
    <submittedName>
        <fullName evidence="1">Uncharacterized protein</fullName>
    </submittedName>
</protein>
<name>K9H044_9PROT</name>